<evidence type="ECO:0000313" key="2">
    <source>
        <dbReference type="Proteomes" id="UP001259832"/>
    </source>
</evidence>
<dbReference type="Proteomes" id="UP001259832">
    <property type="component" value="Unassembled WGS sequence"/>
</dbReference>
<comment type="caution">
    <text evidence="1">The sequence shown here is derived from an EMBL/GenBank/DDBJ whole genome shotgun (WGS) entry which is preliminary data.</text>
</comment>
<organism evidence="1 2">
    <name type="scientific">Phytophthora citrophthora</name>
    <dbReference type="NCBI Taxonomy" id="4793"/>
    <lineage>
        <taxon>Eukaryota</taxon>
        <taxon>Sar</taxon>
        <taxon>Stramenopiles</taxon>
        <taxon>Oomycota</taxon>
        <taxon>Peronosporomycetes</taxon>
        <taxon>Peronosporales</taxon>
        <taxon>Peronosporaceae</taxon>
        <taxon>Phytophthora</taxon>
    </lineage>
</organism>
<accession>A0AAD9LKX2</accession>
<dbReference type="EMBL" id="JASMQC010000015">
    <property type="protein sequence ID" value="KAK1940086.1"/>
    <property type="molecule type" value="Genomic_DNA"/>
</dbReference>
<keyword evidence="2" id="KW-1185">Reference proteome</keyword>
<reference evidence="1" key="1">
    <citation type="submission" date="2023-08" db="EMBL/GenBank/DDBJ databases">
        <title>Reference Genome Resource for the Citrus Pathogen Phytophthora citrophthora.</title>
        <authorList>
            <person name="Moller H."/>
            <person name="Coetzee B."/>
            <person name="Rose L.J."/>
            <person name="Van Niekerk J.M."/>
        </authorList>
    </citation>
    <scope>NUCLEOTIDE SEQUENCE</scope>
    <source>
        <strain evidence="1">STE-U-9442</strain>
    </source>
</reference>
<name>A0AAD9LKX2_9STRA</name>
<dbReference type="AlphaFoldDB" id="A0AAD9LKX2"/>
<evidence type="ECO:0000313" key="1">
    <source>
        <dbReference type="EMBL" id="KAK1940086.1"/>
    </source>
</evidence>
<gene>
    <name evidence="1" type="ORF">P3T76_008409</name>
</gene>
<protein>
    <submittedName>
        <fullName evidence="1">Uncharacterized protein</fullName>
    </submittedName>
</protein>
<sequence>MSAALTDPSSRETRKFLDDIRNETTSVLNRLKRHRSVADQEVLTLIAVVKKLVDHTAYGWDARQDLTAQECVKELKNIVGKTSQWKPQHSEDLLRSIAKWNINDPPLT</sequence>
<proteinExistence type="predicted"/>